<dbReference type="Gene3D" id="3.60.130.10">
    <property type="entry name" value="Clavaminate synthase-like"/>
    <property type="match status" value="1"/>
</dbReference>
<name>A0A255H5A7_9ACTN</name>
<dbReference type="InterPro" id="IPR042098">
    <property type="entry name" value="TauD-like_sf"/>
</dbReference>
<dbReference type="SUPFAM" id="SSF51197">
    <property type="entry name" value="Clavaminate synthase-like"/>
    <property type="match status" value="1"/>
</dbReference>
<sequence>MSMIVKQPLTGPATWRGADLAGVTDWLHVLSADELDELDRALAHVRDAGRTPPRLTRDDFPLPTLSSRLQAYADELENGRGFAVLRGLPVDRYPDTDLAEDAERPHLGAGVSRPQRVPDPGARLSLSAAGAAGRTAC</sequence>
<feature type="compositionally biased region" description="Low complexity" evidence="2">
    <location>
        <begin position="121"/>
        <end position="137"/>
    </location>
</feature>
<feature type="region of interest" description="Disordered" evidence="2">
    <location>
        <begin position="94"/>
        <end position="137"/>
    </location>
</feature>
<dbReference type="EMBL" id="NMVQ01000009">
    <property type="protein sequence ID" value="OYO22807.1"/>
    <property type="molecule type" value="Genomic_DNA"/>
</dbReference>
<protein>
    <recommendedName>
        <fullName evidence="5">TauD/TfdA-like domain-containing protein</fullName>
    </recommendedName>
</protein>
<dbReference type="AlphaFoldDB" id="A0A255H5A7"/>
<keyword evidence="4" id="KW-1185">Reference proteome</keyword>
<evidence type="ECO:0000313" key="4">
    <source>
        <dbReference type="Proteomes" id="UP000216311"/>
    </source>
</evidence>
<dbReference type="RefSeq" id="WP_094363452.1">
    <property type="nucleotide sequence ID" value="NZ_NMVQ01000009.1"/>
</dbReference>
<comment type="caution">
    <text evidence="3">The sequence shown here is derived from an EMBL/GenBank/DDBJ whole genome shotgun (WGS) entry which is preliminary data.</text>
</comment>
<evidence type="ECO:0008006" key="5">
    <source>
        <dbReference type="Google" id="ProtNLM"/>
    </source>
</evidence>
<organism evidence="3 4">
    <name type="scientific">Enemella dayhoffiae</name>
    <dbReference type="NCBI Taxonomy" id="2016507"/>
    <lineage>
        <taxon>Bacteria</taxon>
        <taxon>Bacillati</taxon>
        <taxon>Actinomycetota</taxon>
        <taxon>Actinomycetes</taxon>
        <taxon>Propionibacteriales</taxon>
        <taxon>Propionibacteriaceae</taxon>
        <taxon>Enemella</taxon>
    </lineage>
</organism>
<dbReference type="OrthoDB" id="5491415at2"/>
<accession>A0A255H5A7</accession>
<evidence type="ECO:0000256" key="2">
    <source>
        <dbReference type="SAM" id="MobiDB-lite"/>
    </source>
</evidence>
<evidence type="ECO:0000313" key="3">
    <source>
        <dbReference type="EMBL" id="OYO22807.1"/>
    </source>
</evidence>
<proteinExistence type="predicted"/>
<evidence type="ECO:0000256" key="1">
    <source>
        <dbReference type="ARBA" id="ARBA00023002"/>
    </source>
</evidence>
<dbReference type="Proteomes" id="UP000216311">
    <property type="component" value="Unassembled WGS sequence"/>
</dbReference>
<keyword evidence="1" id="KW-0560">Oxidoreductase</keyword>
<gene>
    <name evidence="3" type="ORF">CGZ93_07120</name>
</gene>
<reference evidence="3 4" key="1">
    <citation type="submission" date="2017-07" db="EMBL/GenBank/DDBJ databases">
        <title>Draft whole genome sequences of clinical Proprionibacteriaceae strains.</title>
        <authorList>
            <person name="Bernier A.-M."/>
            <person name="Bernard K."/>
            <person name="Domingo M.-C."/>
        </authorList>
    </citation>
    <scope>NUCLEOTIDE SEQUENCE [LARGE SCALE GENOMIC DNA]</scope>
    <source>
        <strain evidence="3 4">NML 130396</strain>
    </source>
</reference>
<dbReference type="GO" id="GO:0016491">
    <property type="term" value="F:oxidoreductase activity"/>
    <property type="evidence" value="ECO:0007669"/>
    <property type="project" value="UniProtKB-KW"/>
</dbReference>